<sequence>MKAVIEKKRGPNNSKKLPRMVLEALHERITALRWEFALKNQLKGSSSLTTPELLIEQFEGDYSMIEAGGVLNMIIKKS</sequence>
<name>A0A5J5AF88_9ASTE</name>
<evidence type="ECO:0000313" key="2">
    <source>
        <dbReference type="Proteomes" id="UP000325577"/>
    </source>
</evidence>
<reference evidence="1 2" key="1">
    <citation type="submission" date="2019-09" db="EMBL/GenBank/DDBJ databases">
        <title>A chromosome-level genome assembly of the Chinese tupelo Nyssa sinensis.</title>
        <authorList>
            <person name="Yang X."/>
            <person name="Kang M."/>
            <person name="Yang Y."/>
            <person name="Xiong H."/>
            <person name="Wang M."/>
            <person name="Zhang Z."/>
            <person name="Wang Z."/>
            <person name="Wu H."/>
            <person name="Ma T."/>
            <person name="Liu J."/>
            <person name="Xi Z."/>
        </authorList>
    </citation>
    <scope>NUCLEOTIDE SEQUENCE [LARGE SCALE GENOMIC DNA]</scope>
    <source>
        <strain evidence="1">J267</strain>
        <tissue evidence="1">Leaf</tissue>
    </source>
</reference>
<evidence type="ECO:0000313" key="1">
    <source>
        <dbReference type="EMBL" id="KAA8529260.1"/>
    </source>
</evidence>
<protein>
    <submittedName>
        <fullName evidence="1">Uncharacterized protein</fullName>
    </submittedName>
</protein>
<accession>A0A5J5AF88</accession>
<organism evidence="1 2">
    <name type="scientific">Nyssa sinensis</name>
    <dbReference type="NCBI Taxonomy" id="561372"/>
    <lineage>
        <taxon>Eukaryota</taxon>
        <taxon>Viridiplantae</taxon>
        <taxon>Streptophyta</taxon>
        <taxon>Embryophyta</taxon>
        <taxon>Tracheophyta</taxon>
        <taxon>Spermatophyta</taxon>
        <taxon>Magnoliopsida</taxon>
        <taxon>eudicotyledons</taxon>
        <taxon>Gunneridae</taxon>
        <taxon>Pentapetalae</taxon>
        <taxon>asterids</taxon>
        <taxon>Cornales</taxon>
        <taxon>Nyssaceae</taxon>
        <taxon>Nyssa</taxon>
    </lineage>
</organism>
<dbReference type="Proteomes" id="UP000325577">
    <property type="component" value="Linkage Group LG20"/>
</dbReference>
<keyword evidence="2" id="KW-1185">Reference proteome</keyword>
<dbReference type="AlphaFoldDB" id="A0A5J5AF88"/>
<dbReference type="EMBL" id="CM018044">
    <property type="protein sequence ID" value="KAA8529260.1"/>
    <property type="molecule type" value="Genomic_DNA"/>
</dbReference>
<gene>
    <name evidence="1" type="ORF">F0562_033941</name>
</gene>
<proteinExistence type="predicted"/>